<dbReference type="AlphaFoldDB" id="A0A291R0G6"/>
<evidence type="ECO:0000313" key="1">
    <source>
        <dbReference type="EMBL" id="ATL49593.1"/>
    </source>
</evidence>
<dbReference type="EMBL" id="CP023777">
    <property type="protein sequence ID" value="ATL49593.1"/>
    <property type="molecule type" value="Genomic_DNA"/>
</dbReference>
<reference evidence="1 2" key="1">
    <citation type="submission" date="2017-10" db="EMBL/GenBank/DDBJ databases">
        <title>Paenichitinophaga pekingensis gen. nov., sp. nov., isolated from activated sludge.</title>
        <authorList>
            <person name="Jin D."/>
            <person name="Kong X."/>
            <person name="Deng Y."/>
            <person name="Bai Z."/>
        </authorList>
    </citation>
    <scope>NUCLEOTIDE SEQUENCE [LARGE SCALE GENOMIC DNA]</scope>
    <source>
        <strain evidence="1 2">13</strain>
    </source>
</reference>
<accession>A0A291R0G6</accession>
<gene>
    <name evidence="1" type="ORF">COR50_21780</name>
</gene>
<organism evidence="1 2">
    <name type="scientific">Chitinophaga caeni</name>
    <dbReference type="NCBI Taxonomy" id="2029983"/>
    <lineage>
        <taxon>Bacteria</taxon>
        <taxon>Pseudomonadati</taxon>
        <taxon>Bacteroidota</taxon>
        <taxon>Chitinophagia</taxon>
        <taxon>Chitinophagales</taxon>
        <taxon>Chitinophagaceae</taxon>
        <taxon>Chitinophaga</taxon>
    </lineage>
</organism>
<protein>
    <submittedName>
        <fullName evidence="1">Uncharacterized protein</fullName>
    </submittedName>
</protein>
<proteinExistence type="predicted"/>
<keyword evidence="2" id="KW-1185">Reference proteome</keyword>
<name>A0A291R0G6_9BACT</name>
<evidence type="ECO:0000313" key="2">
    <source>
        <dbReference type="Proteomes" id="UP000220133"/>
    </source>
</evidence>
<sequence>MSKAQDSSLDSSHQFTVIHLPAYYNEKGVVFNKDYVVGIEMRNLQSRYTPTKDDIIKAEKIFNNKYNEIRKTNVDTKTFFCRWVRQYVGLIDNNGNKNIIVQLVDNTKPRIINRLFGKGWETSFVIYFADPYPGLGIPFRINIDTGEMSDQL</sequence>
<dbReference type="KEGG" id="cbae:COR50_21780"/>
<dbReference type="Proteomes" id="UP000220133">
    <property type="component" value="Chromosome"/>
</dbReference>